<accession>A0A1M6M860</accession>
<dbReference type="OrthoDB" id="9791752at2"/>
<dbReference type="AlphaFoldDB" id="A0A1M6M860"/>
<dbReference type="InterPro" id="IPR036390">
    <property type="entry name" value="WH_DNA-bd_sf"/>
</dbReference>
<keyword evidence="3" id="KW-0804">Transcription</keyword>
<protein>
    <submittedName>
        <fullName evidence="6">Transcriptional regulator, IclR family</fullName>
    </submittedName>
</protein>
<evidence type="ECO:0000313" key="6">
    <source>
        <dbReference type="EMBL" id="SHJ79665.1"/>
    </source>
</evidence>
<keyword evidence="7" id="KW-1185">Reference proteome</keyword>
<dbReference type="InterPro" id="IPR014757">
    <property type="entry name" value="Tscrpt_reg_IclR_C"/>
</dbReference>
<evidence type="ECO:0000256" key="2">
    <source>
        <dbReference type="ARBA" id="ARBA00023125"/>
    </source>
</evidence>
<dbReference type="SMART" id="SM00346">
    <property type="entry name" value="HTH_ICLR"/>
    <property type="match status" value="1"/>
</dbReference>
<dbReference type="PROSITE" id="PS51078">
    <property type="entry name" value="ICLR_ED"/>
    <property type="match status" value="1"/>
</dbReference>
<dbReference type="SUPFAM" id="SSF55781">
    <property type="entry name" value="GAF domain-like"/>
    <property type="match status" value="1"/>
</dbReference>
<dbReference type="STRING" id="1121432.SAMN02745219_03362"/>
<sequence>MKIIGALEKALLILDKFSFEKPEWSLAELTRELGWSKPTVLRLLNTLEKYGFVNKNSTTKKYHLGLRLFDLGSIVAGQMDVRAIALPVMRKIRDKINEAVYLNVILEKERVCVEFLDCSHTLKASVNIGQRSPLYVGASALVLLAFHEDRERIIRELELKPFTPTTITDVETLFHRLEEIRQAGYAISWGERNMGLVAISAPVFDRHGKIAASLSIGLPEVRAQKEKLELCIKLLQWGGGEISSQLGHQACKLD</sequence>
<feature type="domain" description="HTH iclR-type" evidence="4">
    <location>
        <begin position="4"/>
        <end position="66"/>
    </location>
</feature>
<dbReference type="Pfam" id="PF01614">
    <property type="entry name" value="IclR_C"/>
    <property type="match status" value="1"/>
</dbReference>
<dbReference type="GO" id="GO:0003700">
    <property type="term" value="F:DNA-binding transcription factor activity"/>
    <property type="evidence" value="ECO:0007669"/>
    <property type="project" value="TreeGrafter"/>
</dbReference>
<dbReference type="PANTHER" id="PTHR30136">
    <property type="entry name" value="HELIX-TURN-HELIX TRANSCRIPTIONAL REGULATOR, ICLR FAMILY"/>
    <property type="match status" value="1"/>
</dbReference>
<dbReference type="PANTHER" id="PTHR30136:SF24">
    <property type="entry name" value="HTH-TYPE TRANSCRIPTIONAL REPRESSOR ALLR"/>
    <property type="match status" value="1"/>
</dbReference>
<reference evidence="7" key="1">
    <citation type="submission" date="2016-11" db="EMBL/GenBank/DDBJ databases">
        <authorList>
            <person name="Varghese N."/>
            <person name="Submissions S."/>
        </authorList>
    </citation>
    <scope>NUCLEOTIDE SEQUENCE [LARGE SCALE GENOMIC DNA]</scope>
    <source>
        <strain evidence="7">DSM 16057</strain>
    </source>
</reference>
<keyword evidence="1" id="KW-0805">Transcription regulation</keyword>
<dbReference type="Gene3D" id="3.30.450.40">
    <property type="match status" value="1"/>
</dbReference>
<evidence type="ECO:0000259" key="5">
    <source>
        <dbReference type="PROSITE" id="PS51078"/>
    </source>
</evidence>
<keyword evidence="2" id="KW-0238">DNA-binding</keyword>
<evidence type="ECO:0000256" key="1">
    <source>
        <dbReference type="ARBA" id="ARBA00023015"/>
    </source>
</evidence>
<dbReference type="InterPro" id="IPR005471">
    <property type="entry name" value="Tscrpt_reg_IclR_N"/>
</dbReference>
<evidence type="ECO:0000259" key="4">
    <source>
        <dbReference type="PROSITE" id="PS51077"/>
    </source>
</evidence>
<evidence type="ECO:0000313" key="7">
    <source>
        <dbReference type="Proteomes" id="UP000184529"/>
    </source>
</evidence>
<dbReference type="GO" id="GO:0003677">
    <property type="term" value="F:DNA binding"/>
    <property type="evidence" value="ECO:0007669"/>
    <property type="project" value="UniProtKB-KW"/>
</dbReference>
<dbReference type="Proteomes" id="UP000184529">
    <property type="component" value="Unassembled WGS sequence"/>
</dbReference>
<dbReference type="PROSITE" id="PS51077">
    <property type="entry name" value="HTH_ICLR"/>
    <property type="match status" value="1"/>
</dbReference>
<evidence type="ECO:0000256" key="3">
    <source>
        <dbReference type="ARBA" id="ARBA00023163"/>
    </source>
</evidence>
<dbReference type="Gene3D" id="1.10.10.10">
    <property type="entry name" value="Winged helix-like DNA-binding domain superfamily/Winged helix DNA-binding domain"/>
    <property type="match status" value="1"/>
</dbReference>
<name>A0A1M6M860_9FIRM</name>
<feature type="domain" description="IclR-ED" evidence="5">
    <location>
        <begin position="67"/>
        <end position="248"/>
    </location>
</feature>
<dbReference type="SUPFAM" id="SSF46785">
    <property type="entry name" value="Winged helix' DNA-binding domain"/>
    <property type="match status" value="1"/>
</dbReference>
<dbReference type="Pfam" id="PF09339">
    <property type="entry name" value="HTH_IclR"/>
    <property type="match status" value="1"/>
</dbReference>
<dbReference type="EMBL" id="FQZM01000063">
    <property type="protein sequence ID" value="SHJ79665.1"/>
    <property type="molecule type" value="Genomic_DNA"/>
</dbReference>
<dbReference type="InterPro" id="IPR036388">
    <property type="entry name" value="WH-like_DNA-bd_sf"/>
</dbReference>
<dbReference type="InterPro" id="IPR029016">
    <property type="entry name" value="GAF-like_dom_sf"/>
</dbReference>
<dbReference type="InterPro" id="IPR050707">
    <property type="entry name" value="HTH_MetabolicPath_Reg"/>
</dbReference>
<organism evidence="6 7">
    <name type="scientific">Desulfofundulus thermosubterraneus DSM 16057</name>
    <dbReference type="NCBI Taxonomy" id="1121432"/>
    <lineage>
        <taxon>Bacteria</taxon>
        <taxon>Bacillati</taxon>
        <taxon>Bacillota</taxon>
        <taxon>Clostridia</taxon>
        <taxon>Eubacteriales</taxon>
        <taxon>Peptococcaceae</taxon>
        <taxon>Desulfofundulus</taxon>
    </lineage>
</organism>
<gene>
    <name evidence="6" type="ORF">SAMN02745219_03362</name>
</gene>
<dbReference type="RefSeq" id="WP_072871358.1">
    <property type="nucleotide sequence ID" value="NZ_FQZM01000063.1"/>
</dbReference>
<proteinExistence type="predicted"/>
<dbReference type="GO" id="GO:0045892">
    <property type="term" value="P:negative regulation of DNA-templated transcription"/>
    <property type="evidence" value="ECO:0007669"/>
    <property type="project" value="TreeGrafter"/>
</dbReference>